<dbReference type="RefSeq" id="WP_190601198.1">
    <property type="nucleotide sequence ID" value="NZ_CP021056.1"/>
</dbReference>
<keyword evidence="5" id="KW-0408">Iron</keyword>
<dbReference type="GO" id="GO:0016705">
    <property type="term" value="F:oxidoreductase activity, acting on paired donors, with incorporation or reduction of molecular oxygen"/>
    <property type="evidence" value="ECO:0007669"/>
    <property type="project" value="InterPro"/>
</dbReference>
<dbReference type="GO" id="GO:0004497">
    <property type="term" value="F:monooxygenase activity"/>
    <property type="evidence" value="ECO:0007669"/>
    <property type="project" value="UniProtKB-KW"/>
</dbReference>
<comment type="similarity">
    <text evidence="1">Belongs to the cytochrome P450 family.</text>
</comment>
<dbReference type="InterPro" id="IPR036396">
    <property type="entry name" value="Cyt_P450_sf"/>
</dbReference>
<evidence type="ECO:0000256" key="3">
    <source>
        <dbReference type="ARBA" id="ARBA00022723"/>
    </source>
</evidence>
<sequence length="412" mass="46668">MLTQDLPLGEKYDLLNPLFFTNPDPTLDQMRIADPIYWHPQLESWILTRYVDVYNTIREQRFSVDRGGQIGKSKFASVQDKLKFCNEYFTKWMVFSDPPRHTRLRTLIGKAFTPQISNSLNCFIQDCADELIDAVQDAGQMEVIQDFAIPLPALVTAKLLGVPREDIPALKRWSSNMFTLFGAGWASEAVVETTYQSLVESIGYFDNLIAQHRQHPVSDFITKLIAAEDNGSVLSEEELTSTCITFMAGAYETTTYLISNGLLALLQHPDQLQMLLENPSLIDSTVEEVFRYWGPAFSVVRCAIADTYINDQLISQGQKIYCLLHAANHDPAQFPNPDQFDITRKENRHLGLGQGIHFCLGAALTRLEAKIALNTLLERLSNIQLATNQFHWIPNLAMRGLESLPVTFSRHH</sequence>
<keyword evidence="2" id="KW-0349">Heme</keyword>
<dbReference type="InterPro" id="IPR002397">
    <property type="entry name" value="Cyt_P450_B"/>
</dbReference>
<evidence type="ECO:0000256" key="5">
    <source>
        <dbReference type="ARBA" id="ARBA00023004"/>
    </source>
</evidence>
<evidence type="ECO:0000256" key="4">
    <source>
        <dbReference type="ARBA" id="ARBA00023002"/>
    </source>
</evidence>
<dbReference type="FunFam" id="1.10.630.10:FF:000018">
    <property type="entry name" value="Cytochrome P450 monooxygenase"/>
    <property type="match status" value="1"/>
</dbReference>
<organism evidence="7 8">
    <name type="scientific">Richelia sinica FACHB-800</name>
    <dbReference type="NCBI Taxonomy" id="1357546"/>
    <lineage>
        <taxon>Bacteria</taxon>
        <taxon>Bacillati</taxon>
        <taxon>Cyanobacteriota</taxon>
        <taxon>Cyanophyceae</taxon>
        <taxon>Nostocales</taxon>
        <taxon>Nostocaceae</taxon>
        <taxon>Richelia</taxon>
    </lineage>
</organism>
<dbReference type="AlphaFoldDB" id="A0A975T4P1"/>
<evidence type="ECO:0000256" key="2">
    <source>
        <dbReference type="ARBA" id="ARBA00022617"/>
    </source>
</evidence>
<dbReference type="CDD" id="cd20625">
    <property type="entry name" value="CYP164-like"/>
    <property type="match status" value="1"/>
</dbReference>
<dbReference type="Proteomes" id="UP000683511">
    <property type="component" value="Chromosome"/>
</dbReference>
<dbReference type="Pfam" id="PF00067">
    <property type="entry name" value="p450"/>
    <property type="match status" value="1"/>
</dbReference>
<dbReference type="GO" id="GO:0005506">
    <property type="term" value="F:iron ion binding"/>
    <property type="evidence" value="ECO:0007669"/>
    <property type="project" value="InterPro"/>
</dbReference>
<dbReference type="PRINTS" id="PR00359">
    <property type="entry name" value="BP450"/>
</dbReference>
<dbReference type="GO" id="GO:0020037">
    <property type="term" value="F:heme binding"/>
    <property type="evidence" value="ECO:0007669"/>
    <property type="project" value="InterPro"/>
</dbReference>
<keyword evidence="4" id="KW-0560">Oxidoreductase</keyword>
<evidence type="ECO:0000256" key="1">
    <source>
        <dbReference type="ARBA" id="ARBA00010617"/>
    </source>
</evidence>
<dbReference type="InterPro" id="IPR001128">
    <property type="entry name" value="Cyt_P450"/>
</dbReference>
<keyword evidence="3" id="KW-0479">Metal-binding</keyword>
<dbReference type="Gene3D" id="1.10.630.10">
    <property type="entry name" value="Cytochrome P450"/>
    <property type="match status" value="1"/>
</dbReference>
<keyword evidence="6" id="KW-0503">Monooxygenase</keyword>
<reference evidence="7" key="1">
    <citation type="submission" date="2017-04" db="EMBL/GenBank/DDBJ databases">
        <title>Genome deletions in a multicellular cyanobacterial endosymbiont for morphological adaptation in marine diatoms.</title>
        <authorList>
            <person name="Wang Y."/>
            <person name="Gao H."/>
            <person name="Li R."/>
            <person name="Xu X."/>
        </authorList>
    </citation>
    <scope>NUCLEOTIDE SEQUENCE</scope>
    <source>
        <strain evidence="7">FACHB 800</strain>
    </source>
</reference>
<name>A0A975T4P1_9NOST</name>
<dbReference type="PANTHER" id="PTHR46696">
    <property type="entry name" value="P450, PUTATIVE (EUROFUNG)-RELATED"/>
    <property type="match status" value="1"/>
</dbReference>
<proteinExistence type="inferred from homology"/>
<dbReference type="PANTHER" id="PTHR46696:SF1">
    <property type="entry name" value="CYTOCHROME P450 YJIB-RELATED"/>
    <property type="match status" value="1"/>
</dbReference>
<dbReference type="SUPFAM" id="SSF48264">
    <property type="entry name" value="Cytochrome P450"/>
    <property type="match status" value="1"/>
</dbReference>
<gene>
    <name evidence="7" type="ORF">B6N60_00734</name>
</gene>
<dbReference type="EMBL" id="CP021056">
    <property type="protein sequence ID" value="QXE22054.1"/>
    <property type="molecule type" value="Genomic_DNA"/>
</dbReference>
<accession>A0A975T4P1</accession>
<evidence type="ECO:0000313" key="8">
    <source>
        <dbReference type="Proteomes" id="UP000683511"/>
    </source>
</evidence>
<keyword evidence="8" id="KW-1185">Reference proteome</keyword>
<evidence type="ECO:0000256" key="6">
    <source>
        <dbReference type="ARBA" id="ARBA00023033"/>
    </source>
</evidence>
<protein>
    <submittedName>
        <fullName evidence="7">Cytochrome P450</fullName>
    </submittedName>
</protein>
<evidence type="ECO:0000313" key="7">
    <source>
        <dbReference type="EMBL" id="QXE22054.1"/>
    </source>
</evidence>
<dbReference type="KEGG" id="rsin:B6N60_00734"/>